<dbReference type="InterPro" id="IPR021183">
    <property type="entry name" value="NatA_aux_su"/>
</dbReference>
<dbReference type="PROSITE" id="PS50005">
    <property type="entry name" value="TPR"/>
    <property type="match status" value="1"/>
</dbReference>
<sequence>MVDTKGSSSKNTLPKREADLFRDVVKFYESKQFKRGLKAADTILKKFPVNGETLAMKGLTLNGMASARVGNISSAGGQKTVESLEEIRAQMKEKKKEALELVKAGVMNDMRSHVCWHVYGLLHRSNRNYNEAIKAYKQALRIDPGNLQILRDLSLLQIQMRDREGFVNTRFTILNQHPNNKIHWLSFALAKHFAGEHKGAINVIDAYYGTLDDTALEKQRNYESSELVLYKCKIMLEMEGQEETVLKYLDDCHDVVVDEGAWLYTKAMAQLRLGMFEESRKTFLEIFDTGLFDDYKVHAGYMAAVLNLDRETCIQASKVRGTQTVATLIHLDAEQKAKILEAYKTELQPMMPWSNAIIRIPLDLLEGDALTEALDSYLRKYLKKGAPSLGDDVVSLLKVDSKNAKPGMKSKDPIDFHNIELLDIICKMVDGYVLALDCEESRFPNSDEIQPVETLLWTHYLRSQLHEIRGEYKEGLALLERIIEKKPDGIEFYERKARLLKLCGDVNSAAEVLDAGRELDPQDRYINNKTVKYMLRASKPDVALQRMSLFTRHEGHAAQNIYDMQVSWYELELARCMVGMKDWGKALKQYAAVVKHYEDFNEDQFDFHAYCIRKVTLRAYIDILRFEDGLYGTKKYCEAMEGMIRCYLHLYDNPADARTEDEEPDYSKMTAAQRKKAKAIARKKKKNSAANKGNDGEKAGNKKGGKICEVDEDPRGILYLKKDHLDEAKKNAEIMVANAPNRISTWLLQYDISIRRKKQLLALQALFKAKHIESTNSEVFLRIVDFAIKKEAKEMDGHETVLDIITQEISVLLGGQSVKEYVSHFAETIRANPLASLPDRIAVAKALIRVNAASISEAASHIVDGGIKGRGSTVENCRIALAFLEENREGAKEAIILWKKQVKERFLIVKGLE</sequence>
<dbReference type="PIRSF" id="PIRSF000422">
    <property type="entry name" value="N-terminal-AcTrfase-A_aux_su"/>
    <property type="match status" value="1"/>
</dbReference>
<feature type="compositionally biased region" description="Basic and acidic residues" evidence="5">
    <location>
        <begin position="694"/>
        <end position="707"/>
    </location>
</feature>
<dbReference type="SUPFAM" id="SSF48452">
    <property type="entry name" value="TPR-like"/>
    <property type="match status" value="2"/>
</dbReference>
<evidence type="ECO:0000256" key="4">
    <source>
        <dbReference type="SAM" id="Coils"/>
    </source>
</evidence>
<feature type="repeat" description="TPR" evidence="3">
    <location>
        <begin position="113"/>
        <end position="146"/>
    </location>
</feature>
<dbReference type="Pfam" id="PF07719">
    <property type="entry name" value="TPR_2"/>
    <property type="match status" value="1"/>
</dbReference>
<dbReference type="SMART" id="SM00028">
    <property type="entry name" value="TPR"/>
    <property type="match status" value="4"/>
</dbReference>
<dbReference type="InterPro" id="IPR019734">
    <property type="entry name" value="TPR_rpt"/>
</dbReference>
<dbReference type="AlphaFoldDB" id="A0A7S1FVQ1"/>
<evidence type="ECO:0000256" key="5">
    <source>
        <dbReference type="SAM" id="MobiDB-lite"/>
    </source>
</evidence>
<name>A0A7S1FVQ1_9STRA</name>
<feature type="region of interest" description="Disordered" evidence="5">
    <location>
        <begin position="680"/>
        <end position="707"/>
    </location>
</feature>
<dbReference type="Gene3D" id="1.25.40.1010">
    <property type="match status" value="1"/>
</dbReference>
<evidence type="ECO:0000256" key="2">
    <source>
        <dbReference type="ARBA" id="ARBA00022803"/>
    </source>
</evidence>
<evidence type="ECO:0000313" key="6">
    <source>
        <dbReference type="EMBL" id="CAD8893528.1"/>
    </source>
</evidence>
<dbReference type="Gene3D" id="1.25.40.1040">
    <property type="match status" value="1"/>
</dbReference>
<gene>
    <name evidence="6" type="ORF">CHYS00102_LOCUS20737</name>
</gene>
<feature type="coiled-coil region" evidence="4">
    <location>
        <begin position="874"/>
        <end position="901"/>
    </location>
</feature>
<keyword evidence="4" id="KW-0175">Coiled coil</keyword>
<dbReference type="Pfam" id="PF12569">
    <property type="entry name" value="NatA_aux_su"/>
    <property type="match status" value="1"/>
</dbReference>
<dbReference type="PANTHER" id="PTHR22767">
    <property type="entry name" value="N-TERMINAL ACETYLTRANSFERASE-RELATED"/>
    <property type="match status" value="1"/>
</dbReference>
<dbReference type="InterPro" id="IPR013105">
    <property type="entry name" value="TPR_2"/>
</dbReference>
<dbReference type="GO" id="GO:0005737">
    <property type="term" value="C:cytoplasm"/>
    <property type="evidence" value="ECO:0007669"/>
    <property type="project" value="TreeGrafter"/>
</dbReference>
<reference evidence="6" key="1">
    <citation type="submission" date="2021-01" db="EMBL/GenBank/DDBJ databases">
        <authorList>
            <person name="Corre E."/>
            <person name="Pelletier E."/>
            <person name="Niang G."/>
            <person name="Scheremetjew M."/>
            <person name="Finn R."/>
            <person name="Kale V."/>
            <person name="Holt S."/>
            <person name="Cochrane G."/>
            <person name="Meng A."/>
            <person name="Brown T."/>
            <person name="Cohen L."/>
        </authorList>
    </citation>
    <scope>NUCLEOTIDE SEQUENCE</scope>
    <source>
        <strain evidence="6">308</strain>
    </source>
</reference>
<keyword evidence="1" id="KW-0677">Repeat</keyword>
<organism evidence="6">
    <name type="scientific">Corethron hystrix</name>
    <dbReference type="NCBI Taxonomy" id="216773"/>
    <lineage>
        <taxon>Eukaryota</taxon>
        <taxon>Sar</taxon>
        <taxon>Stramenopiles</taxon>
        <taxon>Ochrophyta</taxon>
        <taxon>Bacillariophyta</taxon>
        <taxon>Coscinodiscophyceae</taxon>
        <taxon>Corethrophycidae</taxon>
        <taxon>Corethrales</taxon>
        <taxon>Corethraceae</taxon>
        <taxon>Corethron</taxon>
    </lineage>
</organism>
<protein>
    <submittedName>
        <fullName evidence="6">Uncharacterized protein</fullName>
    </submittedName>
</protein>
<accession>A0A7S1FVQ1</accession>
<dbReference type="InterPro" id="IPR011990">
    <property type="entry name" value="TPR-like_helical_dom_sf"/>
</dbReference>
<keyword evidence="2 3" id="KW-0802">TPR repeat</keyword>
<evidence type="ECO:0000256" key="3">
    <source>
        <dbReference type="PROSITE-ProRule" id="PRU00339"/>
    </source>
</evidence>
<evidence type="ECO:0000256" key="1">
    <source>
        <dbReference type="ARBA" id="ARBA00022737"/>
    </source>
</evidence>
<dbReference type="PANTHER" id="PTHR22767:SF2">
    <property type="entry name" value="N(ALPHA)-ACETYLTRANSFERASE 15_16, ISOFORM A"/>
    <property type="match status" value="1"/>
</dbReference>
<proteinExistence type="predicted"/>
<dbReference type="EMBL" id="HBFR01028568">
    <property type="protein sequence ID" value="CAD8893528.1"/>
    <property type="molecule type" value="Transcribed_RNA"/>
</dbReference>